<feature type="compositionally biased region" description="Basic residues" evidence="11">
    <location>
        <begin position="660"/>
        <end position="673"/>
    </location>
</feature>
<evidence type="ECO:0000256" key="4">
    <source>
        <dbReference type="ARBA" id="ARBA00022840"/>
    </source>
</evidence>
<feature type="compositionally biased region" description="Basic and acidic residues" evidence="11">
    <location>
        <begin position="700"/>
        <end position="711"/>
    </location>
</feature>
<keyword evidence="2 9" id="KW-0378">Hydrolase</keyword>
<feature type="domain" description="Helicase C-terminal" evidence="13">
    <location>
        <begin position="277"/>
        <end position="432"/>
    </location>
</feature>
<dbReference type="CDD" id="cd18787">
    <property type="entry name" value="SF2_C_DEAD"/>
    <property type="match status" value="1"/>
</dbReference>
<dbReference type="PROSITE" id="PS51192">
    <property type="entry name" value="HELICASE_ATP_BIND_1"/>
    <property type="match status" value="1"/>
</dbReference>
<reference evidence="15 16" key="1">
    <citation type="journal article" date="2024" name="BMC Genomics">
        <title>De novo assembly and annotation of Popillia japonica's genome with initial clues to its potential as an invasive pest.</title>
        <authorList>
            <person name="Cucini C."/>
            <person name="Boschi S."/>
            <person name="Funari R."/>
            <person name="Cardaioli E."/>
            <person name="Iannotti N."/>
            <person name="Marturano G."/>
            <person name="Paoli F."/>
            <person name="Bruttini M."/>
            <person name="Carapelli A."/>
            <person name="Frati F."/>
            <person name="Nardi F."/>
        </authorList>
    </citation>
    <scope>NUCLEOTIDE SEQUENCE [LARGE SCALE GENOMIC DNA]</scope>
    <source>
        <strain evidence="15">DMR45628</strain>
    </source>
</reference>
<keyword evidence="4 9" id="KW-0067">ATP-binding</keyword>
<dbReference type="SUPFAM" id="SSF52540">
    <property type="entry name" value="P-loop containing nucleoside triphosphate hydrolases"/>
    <property type="match status" value="2"/>
</dbReference>
<evidence type="ECO:0000259" key="12">
    <source>
        <dbReference type="PROSITE" id="PS51192"/>
    </source>
</evidence>
<dbReference type="Pfam" id="PF00270">
    <property type="entry name" value="DEAD"/>
    <property type="match status" value="1"/>
</dbReference>
<feature type="region of interest" description="Disordered" evidence="11">
    <location>
        <begin position="495"/>
        <end position="528"/>
    </location>
</feature>
<dbReference type="PANTHER" id="PTHR24031">
    <property type="entry name" value="RNA HELICASE"/>
    <property type="match status" value="1"/>
</dbReference>
<evidence type="ECO:0000259" key="13">
    <source>
        <dbReference type="PROSITE" id="PS51194"/>
    </source>
</evidence>
<dbReference type="Proteomes" id="UP001458880">
    <property type="component" value="Unassembled WGS sequence"/>
</dbReference>
<keyword evidence="1 9" id="KW-0547">Nucleotide-binding</keyword>
<dbReference type="InterPro" id="IPR025313">
    <property type="entry name" value="SPB4-like_CTE"/>
</dbReference>
<gene>
    <name evidence="15" type="ORF">QE152_g19905</name>
</gene>
<dbReference type="InterPro" id="IPR014001">
    <property type="entry name" value="Helicase_ATP-bd"/>
</dbReference>
<evidence type="ECO:0000256" key="3">
    <source>
        <dbReference type="ARBA" id="ARBA00022806"/>
    </source>
</evidence>
<evidence type="ECO:0000256" key="2">
    <source>
        <dbReference type="ARBA" id="ARBA00022801"/>
    </source>
</evidence>
<evidence type="ECO:0000256" key="10">
    <source>
        <dbReference type="RuleBase" id="RU365068"/>
    </source>
</evidence>
<evidence type="ECO:0000313" key="15">
    <source>
        <dbReference type="EMBL" id="KAK9721993.1"/>
    </source>
</evidence>
<dbReference type="InterPro" id="IPR000629">
    <property type="entry name" value="RNA-helicase_DEAD-box_CS"/>
</dbReference>
<comment type="function">
    <text evidence="10">RNA helicase.</text>
</comment>
<evidence type="ECO:0000259" key="14">
    <source>
        <dbReference type="PROSITE" id="PS51195"/>
    </source>
</evidence>
<dbReference type="Pfam" id="PF00271">
    <property type="entry name" value="Helicase_C"/>
    <property type="match status" value="1"/>
</dbReference>
<dbReference type="PROSITE" id="PS00039">
    <property type="entry name" value="DEAD_ATP_HELICASE"/>
    <property type="match status" value="1"/>
</dbReference>
<evidence type="ECO:0000256" key="7">
    <source>
        <dbReference type="ARBA" id="ARBA00047984"/>
    </source>
</evidence>
<dbReference type="GO" id="GO:0016787">
    <property type="term" value="F:hydrolase activity"/>
    <property type="evidence" value="ECO:0007669"/>
    <property type="project" value="UniProtKB-KW"/>
</dbReference>
<protein>
    <recommendedName>
        <fullName evidence="10">ATP-dependent RNA helicase</fullName>
        <ecNumber evidence="10">3.6.4.13</ecNumber>
    </recommendedName>
</protein>
<evidence type="ECO:0000256" key="8">
    <source>
        <dbReference type="PROSITE-ProRule" id="PRU00552"/>
    </source>
</evidence>
<dbReference type="InterPro" id="IPR011545">
    <property type="entry name" value="DEAD/DEAH_box_helicase_dom"/>
</dbReference>
<dbReference type="InterPro" id="IPR001650">
    <property type="entry name" value="Helicase_C-like"/>
</dbReference>
<organism evidence="15 16">
    <name type="scientific">Popillia japonica</name>
    <name type="common">Japanese beetle</name>
    <dbReference type="NCBI Taxonomy" id="7064"/>
    <lineage>
        <taxon>Eukaryota</taxon>
        <taxon>Metazoa</taxon>
        <taxon>Ecdysozoa</taxon>
        <taxon>Arthropoda</taxon>
        <taxon>Hexapoda</taxon>
        <taxon>Insecta</taxon>
        <taxon>Pterygota</taxon>
        <taxon>Neoptera</taxon>
        <taxon>Endopterygota</taxon>
        <taxon>Coleoptera</taxon>
        <taxon>Polyphaga</taxon>
        <taxon>Scarabaeiformia</taxon>
        <taxon>Scarabaeidae</taxon>
        <taxon>Rutelinae</taxon>
        <taxon>Popillia</taxon>
    </lineage>
</organism>
<feature type="domain" description="DEAD-box RNA helicase Q" evidence="14">
    <location>
        <begin position="46"/>
        <end position="74"/>
    </location>
</feature>
<evidence type="ECO:0000313" key="16">
    <source>
        <dbReference type="Proteomes" id="UP001458880"/>
    </source>
</evidence>
<feature type="domain" description="Helicase ATP-binding" evidence="12">
    <location>
        <begin position="77"/>
        <end position="251"/>
    </location>
</feature>
<proteinExistence type="inferred from homology"/>
<feature type="region of interest" description="Disordered" evidence="11">
    <location>
        <begin position="660"/>
        <end position="759"/>
    </location>
</feature>
<comment type="caution">
    <text evidence="15">The sequence shown here is derived from an EMBL/GenBank/DDBJ whole genome shotgun (WGS) entry which is preliminary data.</text>
</comment>
<dbReference type="SMART" id="SM00490">
    <property type="entry name" value="HELICc"/>
    <property type="match status" value="1"/>
</dbReference>
<dbReference type="FunFam" id="3.40.50.300:FF:001089">
    <property type="entry name" value="RNA helicase"/>
    <property type="match status" value="1"/>
</dbReference>
<dbReference type="GO" id="GO:0010468">
    <property type="term" value="P:regulation of gene expression"/>
    <property type="evidence" value="ECO:0007669"/>
    <property type="project" value="UniProtKB-ARBA"/>
</dbReference>
<evidence type="ECO:0000256" key="5">
    <source>
        <dbReference type="ARBA" id="ARBA00022884"/>
    </source>
</evidence>
<dbReference type="PROSITE" id="PS51195">
    <property type="entry name" value="Q_MOTIF"/>
    <property type="match status" value="1"/>
</dbReference>
<dbReference type="PROSITE" id="PS51194">
    <property type="entry name" value="HELICASE_CTER"/>
    <property type="match status" value="1"/>
</dbReference>
<dbReference type="SMART" id="SM01178">
    <property type="entry name" value="DUF4217"/>
    <property type="match status" value="1"/>
</dbReference>
<dbReference type="Pfam" id="PF13959">
    <property type="entry name" value="CTE_SPB4"/>
    <property type="match status" value="1"/>
</dbReference>
<dbReference type="EC" id="3.6.4.13" evidence="10"/>
<comment type="domain">
    <text evidence="10">The Q motif is unique to and characteristic of the DEAD box family of RNA helicases and controls ATP binding and hydrolysis.</text>
</comment>
<dbReference type="EMBL" id="JASPKY010000193">
    <property type="protein sequence ID" value="KAK9721993.1"/>
    <property type="molecule type" value="Genomic_DNA"/>
</dbReference>
<evidence type="ECO:0000256" key="11">
    <source>
        <dbReference type="SAM" id="MobiDB-lite"/>
    </source>
</evidence>
<dbReference type="GO" id="GO:0003723">
    <property type="term" value="F:RNA binding"/>
    <property type="evidence" value="ECO:0007669"/>
    <property type="project" value="UniProtKB-UniRule"/>
</dbReference>
<dbReference type="CDD" id="cd17941">
    <property type="entry name" value="DEADc_DDX10"/>
    <property type="match status" value="1"/>
</dbReference>
<feature type="compositionally biased region" description="Basic and acidic residues" evidence="11">
    <location>
        <begin position="674"/>
        <end position="684"/>
    </location>
</feature>
<feature type="compositionally biased region" description="Polar residues" evidence="11">
    <location>
        <begin position="495"/>
        <end position="512"/>
    </location>
</feature>
<feature type="compositionally biased region" description="Acidic residues" evidence="11">
    <location>
        <begin position="712"/>
        <end position="729"/>
    </location>
</feature>
<accession>A0AAW1KPQ9</accession>
<dbReference type="GO" id="GO:0005524">
    <property type="term" value="F:ATP binding"/>
    <property type="evidence" value="ECO:0007669"/>
    <property type="project" value="UniProtKB-UniRule"/>
</dbReference>
<evidence type="ECO:0000256" key="9">
    <source>
        <dbReference type="RuleBase" id="RU000492"/>
    </source>
</evidence>
<keyword evidence="16" id="KW-1185">Reference proteome</keyword>
<comment type="catalytic activity">
    <reaction evidence="7 10">
        <text>ATP + H2O = ADP + phosphate + H(+)</text>
        <dbReference type="Rhea" id="RHEA:13065"/>
        <dbReference type="ChEBI" id="CHEBI:15377"/>
        <dbReference type="ChEBI" id="CHEBI:15378"/>
        <dbReference type="ChEBI" id="CHEBI:30616"/>
        <dbReference type="ChEBI" id="CHEBI:43474"/>
        <dbReference type="ChEBI" id="CHEBI:456216"/>
        <dbReference type="EC" id="3.6.4.13"/>
    </reaction>
</comment>
<comment type="similarity">
    <text evidence="6">Belongs to the DEAD box helicase family. DDX10/DBP4 subfamily.</text>
</comment>
<name>A0AAW1KPQ9_POPJA</name>
<dbReference type="InterPro" id="IPR027417">
    <property type="entry name" value="P-loop_NTPase"/>
</dbReference>
<dbReference type="AlphaFoldDB" id="A0AAW1KPQ9"/>
<dbReference type="GO" id="GO:0003724">
    <property type="term" value="F:RNA helicase activity"/>
    <property type="evidence" value="ECO:0007669"/>
    <property type="project" value="UniProtKB-EC"/>
</dbReference>
<sequence>MKNKNNLKNKKKIQVFTKKKKSNQPESVLIQKLQEKYSDIDTTKINTFADFPLCPQTQKGLKESGYIKPTEIQREAIGLSLQGKDILGAAQTGSGKTLAFIIPILERLYCLQWSRLDGLGALIITPTRELAYQIFETLRKVGAHHDFSAGLIIGGKDLKFERTRMDQCNIVICTPGRLLHHMDENPLFDCVNMKILVLDEADRCLDMGFEQTMNAIIANLPPVRQTLLFSATQTKSVKDLARLSLKDPKYVSVHEHAKHSTPPGLEQSYVICNLEDKVSIIYSFIKNHLKKKSIIFFSSCKQVKYIYEMFCKLRPGVSLLALYGTLHQLRRMEIYETYCKKQAAVLFATDLAARGLDFPAVDWVIQADCPEDSATYIHRVGRTARYNKGGESLLLLLPSEEGMVNQLMERKIPIEKIEINPQQLRNPIRKMEAFLASTPALKDTAQRAFVAYVKSVFLMKDKSIFKVHELNTDAFSKSLGLAIPPRIRFLQRMNAKSAQKDGNQNKNNLSENKITKFEDSGDSGVSDDEAVTQNKAAFSLPDSENSDEDDDILTVKRENHDMELPTESELAQLELGKSKKKKPLTKAAIAKKMIKKNIVANKKVVFDEAGEAVIQATKEKQSQLAVDYENEDIGGIDLDKARMVLKEEDKYDKALFKEKVKAKKKEKKKKLKQKKLDEEQKDDFGTDSEDDGPDLSWLPDPDKIYGKSNREGDEDVCEENASDQEEGFSEDERPSVEVFKSKKRKGDKLGDKTKKKKKTIDESLSLNEAEELALLLLNKK</sequence>
<dbReference type="InterPro" id="IPR014014">
    <property type="entry name" value="RNA_helicase_DEAD_Q_motif"/>
</dbReference>
<dbReference type="Gene3D" id="3.40.50.300">
    <property type="entry name" value="P-loop containing nucleotide triphosphate hydrolases"/>
    <property type="match status" value="2"/>
</dbReference>
<evidence type="ECO:0000256" key="6">
    <source>
        <dbReference type="ARBA" id="ARBA00038084"/>
    </source>
</evidence>
<dbReference type="SMART" id="SM00487">
    <property type="entry name" value="DEXDc"/>
    <property type="match status" value="1"/>
</dbReference>
<keyword evidence="5 10" id="KW-0694">RNA-binding</keyword>
<evidence type="ECO:0000256" key="1">
    <source>
        <dbReference type="ARBA" id="ARBA00022741"/>
    </source>
</evidence>
<keyword evidence="3 9" id="KW-0347">Helicase</keyword>
<feature type="short sequence motif" description="Q motif" evidence="8">
    <location>
        <begin position="46"/>
        <end position="74"/>
    </location>
</feature>